<dbReference type="AlphaFoldDB" id="A0A2H3CM75"/>
<dbReference type="Proteomes" id="UP000217790">
    <property type="component" value="Unassembled WGS sequence"/>
</dbReference>
<sequence>MNSTDKSDTYRTLFHGVPEILNALYFSLHCRRGDYIDLASTVERGDTSRRPVHYHLPLLPRSVIELRCDGPASNEDGVLENEMTIAISWTESAEGDLYGDVEEFSMAGNG</sequence>
<protein>
    <submittedName>
        <fullName evidence="1">Uncharacterized protein</fullName>
    </submittedName>
</protein>
<evidence type="ECO:0000313" key="2">
    <source>
        <dbReference type="Proteomes" id="UP000217790"/>
    </source>
</evidence>
<organism evidence="1 2">
    <name type="scientific">Armillaria gallica</name>
    <name type="common">Bulbous honey fungus</name>
    <name type="synonym">Armillaria bulbosa</name>
    <dbReference type="NCBI Taxonomy" id="47427"/>
    <lineage>
        <taxon>Eukaryota</taxon>
        <taxon>Fungi</taxon>
        <taxon>Dikarya</taxon>
        <taxon>Basidiomycota</taxon>
        <taxon>Agaricomycotina</taxon>
        <taxon>Agaricomycetes</taxon>
        <taxon>Agaricomycetidae</taxon>
        <taxon>Agaricales</taxon>
        <taxon>Marasmiineae</taxon>
        <taxon>Physalacriaceae</taxon>
        <taxon>Armillaria</taxon>
    </lineage>
</organism>
<keyword evidence="2" id="KW-1185">Reference proteome</keyword>
<accession>A0A2H3CM75</accession>
<dbReference type="InParanoid" id="A0A2H3CM75"/>
<proteinExistence type="predicted"/>
<evidence type="ECO:0000313" key="1">
    <source>
        <dbReference type="EMBL" id="PBK80302.1"/>
    </source>
</evidence>
<gene>
    <name evidence="1" type="ORF">ARMGADRAFT_1092385</name>
</gene>
<reference evidence="2" key="1">
    <citation type="journal article" date="2017" name="Nat. Ecol. Evol.">
        <title>Genome expansion and lineage-specific genetic innovations in the forest pathogenic fungi Armillaria.</title>
        <authorList>
            <person name="Sipos G."/>
            <person name="Prasanna A.N."/>
            <person name="Walter M.C."/>
            <person name="O'Connor E."/>
            <person name="Balint B."/>
            <person name="Krizsan K."/>
            <person name="Kiss B."/>
            <person name="Hess J."/>
            <person name="Varga T."/>
            <person name="Slot J."/>
            <person name="Riley R."/>
            <person name="Boka B."/>
            <person name="Rigling D."/>
            <person name="Barry K."/>
            <person name="Lee J."/>
            <person name="Mihaltcheva S."/>
            <person name="LaButti K."/>
            <person name="Lipzen A."/>
            <person name="Waldron R."/>
            <person name="Moloney N.M."/>
            <person name="Sperisen C."/>
            <person name="Kredics L."/>
            <person name="Vagvoelgyi C."/>
            <person name="Patrignani A."/>
            <person name="Fitzpatrick D."/>
            <person name="Nagy I."/>
            <person name="Doyle S."/>
            <person name="Anderson J.B."/>
            <person name="Grigoriev I.V."/>
            <person name="Gueldener U."/>
            <person name="Muensterkoetter M."/>
            <person name="Nagy L.G."/>
        </authorList>
    </citation>
    <scope>NUCLEOTIDE SEQUENCE [LARGE SCALE GENOMIC DNA]</scope>
    <source>
        <strain evidence="2">Ar21-2</strain>
    </source>
</reference>
<dbReference type="EMBL" id="KZ293749">
    <property type="protein sequence ID" value="PBK80302.1"/>
    <property type="molecule type" value="Genomic_DNA"/>
</dbReference>
<name>A0A2H3CM75_ARMGA</name>